<feature type="short sequence motif" description="HXTX 1" evidence="2">
    <location>
        <begin position="40"/>
        <end position="43"/>
    </location>
</feature>
<dbReference type="HAMAP" id="MF_01940">
    <property type="entry name" value="RNA_CPDase"/>
    <property type="match status" value="1"/>
</dbReference>
<dbReference type="EMBL" id="QRDY01000019">
    <property type="protein sequence ID" value="RED55150.1"/>
    <property type="molecule type" value="Genomic_DNA"/>
</dbReference>
<comment type="similarity">
    <text evidence="2">Belongs to the 2H phosphoesterase superfamily. ThpR family.</text>
</comment>
<dbReference type="PANTHER" id="PTHR35561">
    <property type="entry name" value="RNA 2',3'-CYCLIC PHOSPHODIESTERASE"/>
    <property type="match status" value="1"/>
</dbReference>
<feature type="active site" description="Proton donor" evidence="2">
    <location>
        <position position="40"/>
    </location>
</feature>
<protein>
    <recommendedName>
        <fullName evidence="2">RNA 2',3'-cyclic phosphodiesterase</fullName>
        <shortName evidence="2">RNA 2',3'-CPDase</shortName>
        <ecNumber evidence="2">3.1.4.58</ecNumber>
    </recommendedName>
</protein>
<dbReference type="OrthoDB" id="9789350at2"/>
<dbReference type="Pfam" id="PF13563">
    <property type="entry name" value="2_5_RNA_ligase2"/>
    <property type="match status" value="1"/>
</dbReference>
<dbReference type="PANTHER" id="PTHR35561:SF1">
    <property type="entry name" value="RNA 2',3'-CYCLIC PHOSPHODIESTERASE"/>
    <property type="match status" value="1"/>
</dbReference>
<organism evidence="3 4">
    <name type="scientific">Cohnella lupini</name>
    <dbReference type="NCBI Taxonomy" id="1294267"/>
    <lineage>
        <taxon>Bacteria</taxon>
        <taxon>Bacillati</taxon>
        <taxon>Bacillota</taxon>
        <taxon>Bacilli</taxon>
        <taxon>Bacillales</taxon>
        <taxon>Paenibacillaceae</taxon>
        <taxon>Cohnella</taxon>
    </lineage>
</organism>
<dbReference type="InterPro" id="IPR009097">
    <property type="entry name" value="Cyclic_Pdiesterase"/>
</dbReference>
<feature type="active site" description="Proton acceptor" evidence="2">
    <location>
        <position position="122"/>
    </location>
</feature>
<keyword evidence="3" id="KW-0436">Ligase</keyword>
<dbReference type="Proteomes" id="UP000256869">
    <property type="component" value="Unassembled WGS sequence"/>
</dbReference>
<feature type="short sequence motif" description="HXTX 2" evidence="2">
    <location>
        <begin position="122"/>
        <end position="125"/>
    </location>
</feature>
<dbReference type="RefSeq" id="WP_115995011.1">
    <property type="nucleotide sequence ID" value="NZ_QRDY01000019.1"/>
</dbReference>
<evidence type="ECO:0000313" key="4">
    <source>
        <dbReference type="Proteomes" id="UP000256869"/>
    </source>
</evidence>
<proteinExistence type="inferred from homology"/>
<accession>A0A3D9I0H6</accession>
<comment type="caution">
    <text evidence="3">The sequence shown here is derived from an EMBL/GenBank/DDBJ whole genome shotgun (WGS) entry which is preliminary data.</text>
</comment>
<gene>
    <name evidence="3" type="ORF">DFP95_11985</name>
</gene>
<evidence type="ECO:0000256" key="2">
    <source>
        <dbReference type="HAMAP-Rule" id="MF_01940"/>
    </source>
</evidence>
<evidence type="ECO:0000256" key="1">
    <source>
        <dbReference type="ARBA" id="ARBA00022801"/>
    </source>
</evidence>
<dbReference type="AlphaFoldDB" id="A0A3D9I0H6"/>
<evidence type="ECO:0000313" key="3">
    <source>
        <dbReference type="EMBL" id="RED55150.1"/>
    </source>
</evidence>
<keyword evidence="4" id="KW-1185">Reference proteome</keyword>
<comment type="function">
    <text evidence="2">Hydrolyzes RNA 2',3'-cyclic phosphodiester to an RNA 2'-phosphomonoester.</text>
</comment>
<name>A0A3D9I0H6_9BACL</name>
<dbReference type="EC" id="3.1.4.58" evidence="2"/>
<keyword evidence="1 2" id="KW-0378">Hydrolase</keyword>
<dbReference type="NCBIfam" id="TIGR02258">
    <property type="entry name" value="2_5_ligase"/>
    <property type="match status" value="1"/>
</dbReference>
<comment type="catalytic activity">
    <reaction evidence="2">
        <text>a 3'-end 2',3'-cyclophospho-ribonucleotide-RNA + H2O = a 3'-end 2'-phospho-ribonucleotide-RNA + H(+)</text>
        <dbReference type="Rhea" id="RHEA:11828"/>
        <dbReference type="Rhea" id="RHEA-COMP:10464"/>
        <dbReference type="Rhea" id="RHEA-COMP:17353"/>
        <dbReference type="ChEBI" id="CHEBI:15377"/>
        <dbReference type="ChEBI" id="CHEBI:15378"/>
        <dbReference type="ChEBI" id="CHEBI:83064"/>
        <dbReference type="ChEBI" id="CHEBI:173113"/>
        <dbReference type="EC" id="3.1.4.58"/>
    </reaction>
</comment>
<sequence>MELFVAIDFHARVLNELNQIKNYLTKHDNMGIFEPTENYHLTLLYLNQLDDHQSVIEKLENIKHSRFHLQLNQLGSFENADGNVLWINVKNELEALDELQQKIKQELASLYVPSDHSSFYPHITLSYGHKIGKATEEVFLACKINEVVIRILNFHLYEVLNTGKGKRFKKMATFMLEPNPKGG</sequence>
<dbReference type="GO" id="GO:0016874">
    <property type="term" value="F:ligase activity"/>
    <property type="evidence" value="ECO:0007669"/>
    <property type="project" value="UniProtKB-KW"/>
</dbReference>
<dbReference type="GO" id="GO:0004113">
    <property type="term" value="F:2',3'-cyclic-nucleotide 3'-phosphodiesterase activity"/>
    <property type="evidence" value="ECO:0007669"/>
    <property type="project" value="InterPro"/>
</dbReference>
<dbReference type="InterPro" id="IPR004175">
    <property type="entry name" value="RNA_CPDase"/>
</dbReference>
<reference evidence="3 4" key="1">
    <citation type="submission" date="2018-07" db="EMBL/GenBank/DDBJ databases">
        <title>Genomic Encyclopedia of Type Strains, Phase III (KMG-III): the genomes of soil and plant-associated and newly described type strains.</title>
        <authorList>
            <person name="Whitman W."/>
        </authorList>
    </citation>
    <scope>NUCLEOTIDE SEQUENCE [LARGE SCALE GENOMIC DNA]</scope>
    <source>
        <strain evidence="3 4">CECT 8236</strain>
    </source>
</reference>
<dbReference type="SUPFAM" id="SSF55144">
    <property type="entry name" value="LigT-like"/>
    <property type="match status" value="1"/>
</dbReference>
<dbReference type="GO" id="GO:0008664">
    <property type="term" value="F:RNA 2',3'-cyclic 3'-phosphodiesterase activity"/>
    <property type="evidence" value="ECO:0007669"/>
    <property type="project" value="UniProtKB-EC"/>
</dbReference>
<dbReference type="Gene3D" id="3.90.1140.10">
    <property type="entry name" value="Cyclic phosphodiesterase"/>
    <property type="match status" value="1"/>
</dbReference>